<feature type="compositionally biased region" description="Basic residues" evidence="1">
    <location>
        <begin position="221"/>
        <end position="235"/>
    </location>
</feature>
<dbReference type="AlphaFoldDB" id="A0AAW0T944"/>
<evidence type="ECO:0000256" key="1">
    <source>
        <dbReference type="SAM" id="MobiDB-lite"/>
    </source>
</evidence>
<feature type="region of interest" description="Disordered" evidence="1">
    <location>
        <begin position="189"/>
        <end position="235"/>
    </location>
</feature>
<name>A0AAW0T944_SCYPA</name>
<evidence type="ECO:0000313" key="2">
    <source>
        <dbReference type="EMBL" id="KAK8384169.1"/>
    </source>
</evidence>
<protein>
    <submittedName>
        <fullName evidence="2">Uncharacterized protein</fullName>
    </submittedName>
</protein>
<dbReference type="SMART" id="SM00718">
    <property type="entry name" value="DM4_12"/>
    <property type="match status" value="1"/>
</dbReference>
<keyword evidence="3" id="KW-1185">Reference proteome</keyword>
<dbReference type="PANTHER" id="PTHR21398">
    <property type="entry name" value="AGAP007094-PA"/>
    <property type="match status" value="1"/>
</dbReference>
<proteinExistence type="predicted"/>
<dbReference type="Pfam" id="PF07841">
    <property type="entry name" value="DM4_12"/>
    <property type="match status" value="1"/>
</dbReference>
<dbReference type="PANTHER" id="PTHR21398:SF6">
    <property type="entry name" value="AGAP007094-PA"/>
    <property type="match status" value="1"/>
</dbReference>
<dbReference type="EMBL" id="JARAKH010000035">
    <property type="protein sequence ID" value="KAK8384169.1"/>
    <property type="molecule type" value="Genomic_DNA"/>
</dbReference>
<reference evidence="2 3" key="1">
    <citation type="submission" date="2023-03" db="EMBL/GenBank/DDBJ databases">
        <title>High-quality genome of Scylla paramamosain provides insights in environmental adaptation.</title>
        <authorList>
            <person name="Zhang L."/>
        </authorList>
    </citation>
    <scope>NUCLEOTIDE SEQUENCE [LARGE SCALE GENOMIC DNA]</scope>
    <source>
        <strain evidence="2">LZ_2023a</strain>
        <tissue evidence="2">Muscle</tissue>
    </source>
</reference>
<organism evidence="2 3">
    <name type="scientific">Scylla paramamosain</name>
    <name type="common">Mud crab</name>
    <dbReference type="NCBI Taxonomy" id="85552"/>
    <lineage>
        <taxon>Eukaryota</taxon>
        <taxon>Metazoa</taxon>
        <taxon>Ecdysozoa</taxon>
        <taxon>Arthropoda</taxon>
        <taxon>Crustacea</taxon>
        <taxon>Multicrustacea</taxon>
        <taxon>Malacostraca</taxon>
        <taxon>Eumalacostraca</taxon>
        <taxon>Eucarida</taxon>
        <taxon>Decapoda</taxon>
        <taxon>Pleocyemata</taxon>
        <taxon>Brachyura</taxon>
        <taxon>Eubrachyura</taxon>
        <taxon>Portunoidea</taxon>
        <taxon>Portunidae</taxon>
        <taxon>Portuninae</taxon>
        <taxon>Scylla</taxon>
    </lineage>
</organism>
<comment type="caution">
    <text evidence="2">The sequence shown here is derived from an EMBL/GenBank/DDBJ whole genome shotgun (WGS) entry which is preliminary data.</text>
</comment>
<dbReference type="InterPro" id="IPR006631">
    <property type="entry name" value="DM4_12"/>
</dbReference>
<dbReference type="Proteomes" id="UP001487740">
    <property type="component" value="Unassembled WGS sequence"/>
</dbReference>
<sequence>MTSDRKFALPLGTVMLLTPTFSLPFGRNLPSGYGSSLTISVPFKVSFDELGLTSSENPFSIFPDFLFTRKKRDADLPGINWAGGDREMLYQVVEDSLYNLGLNGQACLLRAICEMFQVPLINHGFVGEVLELFFSVSRAPHADKRLGEYLEAERAGRSTGDCSTYHLACSHSLFTPPKPMKHTEDYMDHYAKPEESNEGKRTWSHKNQKKEDYKANSGKKTTTKKQRRRCVRQHS</sequence>
<accession>A0AAW0T944</accession>
<gene>
    <name evidence="2" type="ORF">O3P69_009122</name>
</gene>
<evidence type="ECO:0000313" key="3">
    <source>
        <dbReference type="Proteomes" id="UP001487740"/>
    </source>
</evidence>
<feature type="compositionally biased region" description="Basic and acidic residues" evidence="1">
    <location>
        <begin position="189"/>
        <end position="201"/>
    </location>
</feature>